<name>A0AAV3XRX1_9CYAN</name>
<evidence type="ECO:0000313" key="7">
    <source>
        <dbReference type="Proteomes" id="UP001050975"/>
    </source>
</evidence>
<dbReference type="Gene3D" id="1.20.1560.10">
    <property type="entry name" value="ABC transporter type 1, transmembrane domain"/>
    <property type="match status" value="1"/>
</dbReference>
<proteinExistence type="predicted"/>
<dbReference type="GO" id="GO:0005886">
    <property type="term" value="C:plasma membrane"/>
    <property type="evidence" value="ECO:0007669"/>
    <property type="project" value="UniProtKB-SubCell"/>
</dbReference>
<sequence length="275" mass="30930">MNWIGLCGRGLVMVARATPFAATGYIFIVVFLKLLPVFQVWLSKYLVDALPGGLQNTSEVLARIILLAAVYAGTLAIAAGLEPIQELLSAWLENRAVAEVDRWLMEAGTRLLDLYRIESPDFHTDLRFSKQAAYYSPRLFRQLQQGVGTLITLAGLLLLLARLQPLLSIVLVGTFLPHLIAEQRLNRLKAEIAIDHSKAAQEMDYYLRIATEANAAKEIRVFGLGDFFLQRFHKCAQVALKEIRTLRLKQLRLSIMFTFNRKKAPAITVRPLAVR</sequence>
<dbReference type="EMBL" id="BLAY01000424">
    <property type="protein sequence ID" value="GET44578.1"/>
    <property type="molecule type" value="Genomic_DNA"/>
</dbReference>
<keyword evidence="4 5" id="KW-0472">Membrane</keyword>
<evidence type="ECO:0000313" key="6">
    <source>
        <dbReference type="EMBL" id="GET44578.1"/>
    </source>
</evidence>
<evidence type="ECO:0000256" key="5">
    <source>
        <dbReference type="SAM" id="Phobius"/>
    </source>
</evidence>
<dbReference type="SUPFAM" id="SSF90123">
    <property type="entry name" value="ABC transporter transmembrane region"/>
    <property type="match status" value="1"/>
</dbReference>
<evidence type="ECO:0000256" key="1">
    <source>
        <dbReference type="ARBA" id="ARBA00004651"/>
    </source>
</evidence>
<dbReference type="InterPro" id="IPR036640">
    <property type="entry name" value="ABC1_TM_sf"/>
</dbReference>
<protein>
    <submittedName>
        <fullName evidence="6">ABC transporter related</fullName>
    </submittedName>
</protein>
<evidence type="ECO:0000256" key="2">
    <source>
        <dbReference type="ARBA" id="ARBA00022692"/>
    </source>
</evidence>
<organism evidence="6 7">
    <name type="scientific">Microseira wollei NIES-4236</name>
    <dbReference type="NCBI Taxonomy" id="2530354"/>
    <lineage>
        <taxon>Bacteria</taxon>
        <taxon>Bacillati</taxon>
        <taxon>Cyanobacteriota</taxon>
        <taxon>Cyanophyceae</taxon>
        <taxon>Oscillatoriophycideae</taxon>
        <taxon>Aerosakkonematales</taxon>
        <taxon>Aerosakkonemataceae</taxon>
        <taxon>Microseira</taxon>
    </lineage>
</organism>
<feature type="transmembrane region" description="Helical" evidence="5">
    <location>
        <begin position="61"/>
        <end position="81"/>
    </location>
</feature>
<evidence type="ECO:0000256" key="3">
    <source>
        <dbReference type="ARBA" id="ARBA00022989"/>
    </source>
</evidence>
<keyword evidence="3 5" id="KW-1133">Transmembrane helix</keyword>
<dbReference type="RefSeq" id="WP_226594783.1">
    <property type="nucleotide sequence ID" value="NZ_BLAY01000424.1"/>
</dbReference>
<reference evidence="6" key="1">
    <citation type="submission" date="2019-10" db="EMBL/GenBank/DDBJ databases">
        <title>Draft genome sequece of Microseira wollei NIES-4236.</title>
        <authorList>
            <person name="Yamaguchi H."/>
            <person name="Suzuki S."/>
            <person name="Kawachi M."/>
        </authorList>
    </citation>
    <scope>NUCLEOTIDE SEQUENCE</scope>
    <source>
        <strain evidence="6">NIES-4236</strain>
    </source>
</reference>
<comment type="caution">
    <text evidence="6">The sequence shown here is derived from an EMBL/GenBank/DDBJ whole genome shotgun (WGS) entry which is preliminary data.</text>
</comment>
<feature type="transmembrane region" description="Helical" evidence="5">
    <location>
        <begin position="20"/>
        <end position="41"/>
    </location>
</feature>
<evidence type="ECO:0000256" key="4">
    <source>
        <dbReference type="ARBA" id="ARBA00023136"/>
    </source>
</evidence>
<comment type="subcellular location">
    <subcellularLocation>
        <location evidence="1">Cell membrane</location>
        <topology evidence="1">Multi-pass membrane protein</topology>
    </subcellularLocation>
</comment>
<accession>A0AAV3XRX1</accession>
<keyword evidence="2 5" id="KW-0812">Transmembrane</keyword>
<keyword evidence="7" id="KW-1185">Reference proteome</keyword>
<gene>
    <name evidence="6" type="ORF">MiSe_94080</name>
</gene>
<dbReference type="GO" id="GO:0005524">
    <property type="term" value="F:ATP binding"/>
    <property type="evidence" value="ECO:0007669"/>
    <property type="project" value="InterPro"/>
</dbReference>
<dbReference type="Proteomes" id="UP001050975">
    <property type="component" value="Unassembled WGS sequence"/>
</dbReference>
<dbReference type="AlphaFoldDB" id="A0AAV3XRX1"/>